<evidence type="ECO:0000256" key="2">
    <source>
        <dbReference type="ARBA" id="ARBA00022737"/>
    </source>
</evidence>
<dbReference type="GO" id="GO:0006886">
    <property type="term" value="P:intracellular protein transport"/>
    <property type="evidence" value="ECO:0007669"/>
    <property type="project" value="InterPro"/>
</dbReference>
<dbReference type="CDD" id="cd15747">
    <property type="entry name" value="FYVE_Slp3_4_5"/>
    <property type="match status" value="1"/>
</dbReference>
<feature type="compositionally biased region" description="Basic and acidic residues" evidence="5">
    <location>
        <begin position="199"/>
        <end position="222"/>
    </location>
</feature>
<evidence type="ECO:0000256" key="5">
    <source>
        <dbReference type="SAM" id="MobiDB-lite"/>
    </source>
</evidence>
<evidence type="ECO:0000259" key="7">
    <source>
        <dbReference type="PROSITE" id="PS50916"/>
    </source>
</evidence>
<feature type="compositionally biased region" description="Polar residues" evidence="5">
    <location>
        <begin position="340"/>
        <end position="349"/>
    </location>
</feature>
<keyword evidence="3" id="KW-0472">Membrane</keyword>
<sequence length="1615" mass="178415">MATSVDRHVRKWPAAKMDFFVDLNHLTETERDIILNVLHKDEELQKAEEKRINKLRADIQLLRRQGALKPGQDAEKTCTRCRSELGILFNSGAFCPNCHAKVCKLCREAVPEEEEGWVCTLCYKQRQIKMQSGEWFYSNLIANTDKVSSGQSGKVVLLGSDIVRASIRRGGKARTVRETSFNSSIDEECSDTQSTADGNRSDSAEKRKLLDLVKGLKNDSPEQQRVVVKKVTSKGLADDSDSSDSGPDSPKLSSQRRSPSLKSSSAISSDRTTIISTSDEETPSRTPDVKQKSKHRLPGGHDIQMDDVQAYKVRGQGQLNIDKINNHPPTKNRYDLQGLKESNNNTVPLSQEEEGLERTDGTEDFTVEELTQIKFKRCSSRRDNGSNASARVSKQSSFDVQLQGGFDASLPPVDSSCEDRSSVDSQTGEEEHSWAGQQPSSYSTNFPDGPHSGTNPSLKSNHSSSHPLTNKPSSRSVASHGQILPQHEGKGKGGEENEAGKPSANRPRYPLAKSNSFENPLFEEDDEDVAVPEKTAAVLDSDSNHESDEDERMLLELRNALKDSLKNQSFDSEESLSKFKEANTRGDVLDDDDILTEMADTIKKINSMRQKQPSQEDAMSDTLSIITEITEPGDDISVRSISVSEYGEEQKAKIIEYYTKLGIDGVPISSSESTAEESDHQEVFDVSTTDGQTDNAVTEKSLETTDVKAQASEKHFEKSKSSEKAKKRRLKFFRRKSKNNEKDQKDNSGQTSSFASFGASFDDVVEQNLKQLDRTISNVSLDIPDTAEPVQGATGTPPTPPSGQALEKSKLANVTEPQIVATNSYQTDTAPHPVKVVVTPTAAEPKSHLATSGQKRRYEKKETSGNSPDDYLNVSDLVGKWESMSPHSKRKATQDLTEPEGKDLSVPLFQEQQPLSKVEDQPEPRQKTAQFFSAAEKVKTESSSLESKGEHSQGDSDSTISFDDRHLSAESENRNSIIHDDGEENLNAGANSIGNGNNAEELMEVSEPSVGGSDLDRTRDAISDEQETAKRTSSSNDSVEVTDENISFDEAIDTDAPLSGNADNLQEKVSCEDSTQVKQPEAVSIPLHEHQVQESFEKQMAGDRKLSLNLSLSGGGPTNSDSSKIGDHTSLKSSSSDHSLPDSPSTSSISSRTRPFLRYNSSPAVAPSPSSSPPPKPLRHQPVSIDSGTFPADEADDSDRALASTPLDTEQSNGHANGHSVRPPSISVTSHAEDDQEILSEELTDTFKEDENIDELFATHRSIHSSTGNLHVSFGGSQGSLSSYYSNAGEDRYGNIPVSGEILLSMEYDYKKGWLVIHIKRCQDLAPADVKKNRSDPYVKTYLLPDKTRGGKRKTKIKKHTLNPTFDESLRYIVTKSELETRTLWLSVWHSDTFGHNEFLGEVLLPLNEQNFDDTSPRWFQLSERIAEEDTSLAYRGDLSISLKFVPPEFLSSDSPAKSKKKSKRSSTEPKNGQLHVMIREAKNLIAMKSGGTSDPFCKGYILPEKSKHAKQKTKIIKKNCNPKWNETLVFENLTLEELEERCLELTIWDHDLLTSNDFLGGTRLSLGTGRSYGREVSWMDSRGEEISVWQHMLDHPNAWADVTLMLRATMGKSS</sequence>
<feature type="compositionally biased region" description="Polar residues" evidence="5">
    <location>
        <begin position="1206"/>
        <end position="1215"/>
    </location>
</feature>
<feature type="compositionally biased region" description="Polar residues" evidence="5">
    <location>
        <begin position="385"/>
        <end position="400"/>
    </location>
</feature>
<dbReference type="CDD" id="cd08521">
    <property type="entry name" value="C2A_SLP"/>
    <property type="match status" value="1"/>
</dbReference>
<dbReference type="InterPro" id="IPR035892">
    <property type="entry name" value="C2_domain_sf"/>
</dbReference>
<dbReference type="GO" id="GO:0042043">
    <property type="term" value="F:neurexin family protein binding"/>
    <property type="evidence" value="ECO:0007669"/>
    <property type="project" value="TreeGrafter"/>
</dbReference>
<feature type="compositionally biased region" description="Basic and acidic residues" evidence="5">
    <location>
        <begin position="962"/>
        <end position="980"/>
    </location>
</feature>
<evidence type="ECO:0000256" key="1">
    <source>
        <dbReference type="ARBA" id="ARBA00004170"/>
    </source>
</evidence>
<feature type="compositionally biased region" description="Low complexity" evidence="5">
    <location>
        <begin position="985"/>
        <end position="999"/>
    </location>
</feature>
<dbReference type="SUPFAM" id="SSF57903">
    <property type="entry name" value="FYVE/PHD zinc finger"/>
    <property type="match status" value="1"/>
</dbReference>
<feature type="region of interest" description="Disordered" evidence="5">
    <location>
        <begin position="565"/>
        <end position="587"/>
    </location>
</feature>
<evidence type="ECO:0000256" key="3">
    <source>
        <dbReference type="ARBA" id="ARBA00023136"/>
    </source>
</evidence>
<dbReference type="Gene3D" id="2.60.40.150">
    <property type="entry name" value="C2 domain"/>
    <property type="match status" value="2"/>
</dbReference>
<reference evidence="9" key="1">
    <citation type="journal article" date="2015" name="Nat. Commun.">
        <title>The Lingula genome provides insights into brachiopod evolution and the origin of phosphate biomineralization.</title>
        <authorList>
            <person name="Luo Y.J."/>
            <person name="Takeuchi T."/>
            <person name="Koyanagi R."/>
            <person name="Yamada L."/>
            <person name="Kanda M."/>
            <person name="Khalturina M."/>
            <person name="Fujie M."/>
            <person name="Yamasaki S.I."/>
            <person name="Endo K."/>
            <person name="Satoh N."/>
        </authorList>
    </citation>
    <scope>NUCLEOTIDE SEQUENCE</scope>
</reference>
<feature type="region of interest" description="Disordered" evidence="5">
    <location>
        <begin position="378"/>
        <end position="552"/>
    </location>
</feature>
<dbReference type="InterPro" id="IPR013083">
    <property type="entry name" value="Znf_RING/FYVE/PHD"/>
</dbReference>
<reference evidence="9" key="2">
    <citation type="submission" date="2025-08" db="UniProtKB">
        <authorList>
            <consortium name="RefSeq"/>
        </authorList>
    </citation>
    <scope>IDENTIFICATION</scope>
</reference>
<dbReference type="GO" id="GO:0031267">
    <property type="term" value="F:small GTPase binding"/>
    <property type="evidence" value="ECO:0007669"/>
    <property type="project" value="InterPro"/>
</dbReference>
<dbReference type="GeneID" id="106157148"/>
<feature type="compositionally biased region" description="Polar residues" evidence="5">
    <location>
        <begin position="820"/>
        <end position="829"/>
    </location>
</feature>
<dbReference type="PROSITE" id="PS50004">
    <property type="entry name" value="C2"/>
    <property type="match status" value="2"/>
</dbReference>
<dbReference type="SMART" id="SM00239">
    <property type="entry name" value="C2"/>
    <property type="match status" value="2"/>
</dbReference>
<dbReference type="OrthoDB" id="195679at2759"/>
<evidence type="ECO:0000256" key="4">
    <source>
        <dbReference type="SAM" id="Coils"/>
    </source>
</evidence>
<dbReference type="InterPro" id="IPR000008">
    <property type="entry name" value="C2_dom"/>
</dbReference>
<feature type="compositionally biased region" description="Low complexity" evidence="5">
    <location>
        <begin position="1131"/>
        <end position="1151"/>
    </location>
</feature>
<feature type="region of interest" description="Disordered" evidence="5">
    <location>
        <begin position="1451"/>
        <end position="1474"/>
    </location>
</feature>
<dbReference type="SUPFAM" id="SSF49562">
    <property type="entry name" value="C2 domain (Calcium/lipid-binding domain, CaLB)"/>
    <property type="match status" value="2"/>
</dbReference>
<dbReference type="RefSeq" id="XP_023932725.1">
    <property type="nucleotide sequence ID" value="XM_024076957.1"/>
</dbReference>
<dbReference type="STRING" id="7574.A0A2R2MR48"/>
<feature type="compositionally biased region" description="Basic and acidic residues" evidence="5">
    <location>
        <begin position="917"/>
        <end position="926"/>
    </location>
</feature>
<feature type="compositionally biased region" description="Basic and acidic residues" evidence="5">
    <location>
        <begin position="487"/>
        <end position="499"/>
    </location>
</feature>
<comment type="subcellular location">
    <subcellularLocation>
        <location evidence="1">Membrane</location>
        <topology evidence="1">Peripheral membrane protein</topology>
    </subcellularLocation>
</comment>
<feature type="compositionally biased region" description="Basic and acidic residues" evidence="5">
    <location>
        <begin position="1087"/>
        <end position="1106"/>
    </location>
</feature>
<feature type="compositionally biased region" description="Acidic residues" evidence="5">
    <location>
        <begin position="521"/>
        <end position="530"/>
    </location>
</feature>
<feature type="region of interest" description="Disordered" evidence="5">
    <location>
        <begin position="322"/>
        <end position="365"/>
    </location>
</feature>
<dbReference type="Gene3D" id="3.30.40.10">
    <property type="entry name" value="Zinc/RING finger domain, C3HC4 (zinc finger)"/>
    <property type="match status" value="1"/>
</dbReference>
<dbReference type="CDD" id="cd04020">
    <property type="entry name" value="C2B_SLP_1-2-3-4"/>
    <property type="match status" value="1"/>
</dbReference>
<dbReference type="FunFam" id="3.30.40.10:FF:000018">
    <property type="entry name" value="Synaptotagmin-like 5, isoform CRA_a"/>
    <property type="match status" value="1"/>
</dbReference>
<feature type="coiled-coil region" evidence="4">
    <location>
        <begin position="38"/>
        <end position="65"/>
    </location>
</feature>
<feature type="compositionally biased region" description="Acidic residues" evidence="5">
    <location>
        <begin position="1040"/>
        <end position="1053"/>
    </location>
</feature>
<dbReference type="InParanoid" id="A0A2R2MR48"/>
<keyword evidence="8" id="KW-1185">Reference proteome</keyword>
<feature type="region of interest" description="Disordered" evidence="5">
    <location>
        <begin position="176"/>
        <end position="304"/>
    </location>
</feature>
<proteinExistence type="predicted"/>
<accession>A0A2R2MR48</accession>
<feature type="compositionally biased region" description="Low complexity" evidence="5">
    <location>
        <begin position="243"/>
        <end position="277"/>
    </location>
</feature>
<dbReference type="InterPro" id="IPR010911">
    <property type="entry name" value="Rab_BD"/>
</dbReference>
<dbReference type="InterPro" id="IPR011011">
    <property type="entry name" value="Znf_FYVE_PHD"/>
</dbReference>
<dbReference type="PANTHER" id="PTHR45716">
    <property type="entry name" value="BITESIZE, ISOFORM I"/>
    <property type="match status" value="1"/>
</dbReference>
<protein>
    <submittedName>
        <fullName evidence="9">Synaptotagmin-like protein 2</fullName>
    </submittedName>
</protein>
<feature type="compositionally biased region" description="Basic and acidic residues" evidence="5">
    <location>
        <begin position="575"/>
        <end position="587"/>
    </location>
</feature>
<evidence type="ECO:0000313" key="9">
    <source>
        <dbReference type="RefSeq" id="XP_023932725.1"/>
    </source>
</evidence>
<feature type="region of interest" description="Disordered" evidence="5">
    <location>
        <begin position="666"/>
        <end position="755"/>
    </location>
</feature>
<organism evidence="8 9">
    <name type="scientific">Lingula anatina</name>
    <name type="common">Brachiopod</name>
    <name type="synonym">Lingula unguis</name>
    <dbReference type="NCBI Taxonomy" id="7574"/>
    <lineage>
        <taxon>Eukaryota</taxon>
        <taxon>Metazoa</taxon>
        <taxon>Spiralia</taxon>
        <taxon>Lophotrochozoa</taxon>
        <taxon>Brachiopoda</taxon>
        <taxon>Linguliformea</taxon>
        <taxon>Lingulata</taxon>
        <taxon>Lingulida</taxon>
        <taxon>Linguloidea</taxon>
        <taxon>Lingulidae</taxon>
        <taxon>Lingula</taxon>
    </lineage>
</organism>
<evidence type="ECO:0000259" key="6">
    <source>
        <dbReference type="PROSITE" id="PS50004"/>
    </source>
</evidence>
<feature type="domain" description="C2" evidence="6">
    <location>
        <begin position="1456"/>
        <end position="1580"/>
    </location>
</feature>
<dbReference type="Pfam" id="PF02318">
    <property type="entry name" value="FYVE_2"/>
    <property type="match status" value="1"/>
</dbReference>
<keyword evidence="4" id="KW-0175">Coiled coil</keyword>
<dbReference type="GO" id="GO:0070382">
    <property type="term" value="C:exocytic vesicle"/>
    <property type="evidence" value="ECO:0007669"/>
    <property type="project" value="TreeGrafter"/>
</dbReference>
<dbReference type="Proteomes" id="UP000085678">
    <property type="component" value="Unplaced"/>
</dbReference>
<dbReference type="PANTHER" id="PTHR45716:SF2">
    <property type="entry name" value="BITESIZE, ISOFORM I"/>
    <property type="match status" value="1"/>
</dbReference>
<evidence type="ECO:0000313" key="8">
    <source>
        <dbReference type="Proteomes" id="UP000085678"/>
    </source>
</evidence>
<feature type="domain" description="C2" evidence="6">
    <location>
        <begin position="1298"/>
        <end position="1420"/>
    </location>
</feature>
<dbReference type="InterPro" id="IPR041282">
    <property type="entry name" value="FYVE_2"/>
</dbReference>
<dbReference type="GO" id="GO:0005886">
    <property type="term" value="C:plasma membrane"/>
    <property type="evidence" value="ECO:0007669"/>
    <property type="project" value="TreeGrafter"/>
</dbReference>
<feature type="compositionally biased region" description="Polar residues" evidence="5">
    <location>
        <begin position="435"/>
        <end position="479"/>
    </location>
</feature>
<feature type="compositionally biased region" description="Polar residues" evidence="5">
    <location>
        <begin position="686"/>
        <end position="698"/>
    </location>
</feature>
<dbReference type="Pfam" id="PF00168">
    <property type="entry name" value="C2"/>
    <property type="match status" value="2"/>
</dbReference>
<feature type="domain" description="RabBD" evidence="7">
    <location>
        <begin position="20"/>
        <end position="139"/>
    </location>
</feature>
<dbReference type="InterPro" id="IPR043567">
    <property type="entry name" value="SYTL1-5_C2B"/>
</dbReference>
<dbReference type="FunFam" id="2.60.40.150:FF:000006">
    <property type="entry name" value="Synaptotagmin-like 5, isoform CRA_a"/>
    <property type="match status" value="1"/>
</dbReference>
<dbReference type="PROSITE" id="PS50916">
    <property type="entry name" value="RABBD"/>
    <property type="match status" value="1"/>
</dbReference>
<feature type="compositionally biased region" description="Basic residues" evidence="5">
    <location>
        <begin position="725"/>
        <end position="737"/>
    </location>
</feature>
<feature type="compositionally biased region" description="Basic and acidic residues" evidence="5">
    <location>
        <begin position="1014"/>
        <end position="1030"/>
    </location>
</feature>
<dbReference type="KEGG" id="lak:106157148"/>
<feature type="region of interest" description="Disordered" evidence="5">
    <location>
        <begin position="777"/>
        <end position="1235"/>
    </location>
</feature>
<name>A0A2R2MR48_LINAN</name>
<feature type="compositionally biased region" description="Basic and acidic residues" evidence="5">
    <location>
        <begin position="700"/>
        <end position="724"/>
    </location>
</feature>
<feature type="compositionally biased region" description="Basic and acidic residues" evidence="5">
    <location>
        <begin position="542"/>
        <end position="552"/>
    </location>
</feature>
<gene>
    <name evidence="9" type="primary">LOC106157148</name>
</gene>
<keyword evidence="2" id="KW-0677">Repeat</keyword>
<dbReference type="GO" id="GO:0006887">
    <property type="term" value="P:exocytosis"/>
    <property type="evidence" value="ECO:0007669"/>
    <property type="project" value="TreeGrafter"/>
</dbReference>